<dbReference type="Proteomes" id="UP000293519">
    <property type="component" value="Unassembled WGS sequence"/>
</dbReference>
<evidence type="ECO:0000256" key="1">
    <source>
        <dbReference type="SAM" id="MobiDB-lite"/>
    </source>
</evidence>
<feature type="transmembrane region" description="Helical" evidence="2">
    <location>
        <begin position="289"/>
        <end position="313"/>
    </location>
</feature>
<dbReference type="OrthoDB" id="4966979at2"/>
<name>A0A4Q7LXL5_9MICO</name>
<feature type="transmembrane region" description="Helical" evidence="2">
    <location>
        <begin position="140"/>
        <end position="159"/>
    </location>
</feature>
<feature type="compositionally biased region" description="Polar residues" evidence="1">
    <location>
        <begin position="1"/>
        <end position="11"/>
    </location>
</feature>
<feature type="region of interest" description="Disordered" evidence="1">
    <location>
        <begin position="374"/>
        <end position="402"/>
    </location>
</feature>
<feature type="transmembrane region" description="Helical" evidence="2">
    <location>
        <begin position="333"/>
        <end position="351"/>
    </location>
</feature>
<keyword evidence="5" id="KW-1185">Reference proteome</keyword>
<organism evidence="4 5">
    <name type="scientific">Microcella putealis</name>
    <dbReference type="NCBI Taxonomy" id="337005"/>
    <lineage>
        <taxon>Bacteria</taxon>
        <taxon>Bacillati</taxon>
        <taxon>Actinomycetota</taxon>
        <taxon>Actinomycetes</taxon>
        <taxon>Micrococcales</taxon>
        <taxon>Microbacteriaceae</taxon>
        <taxon>Microcella</taxon>
    </lineage>
</organism>
<reference evidence="4 5" key="1">
    <citation type="journal article" date="2015" name="Stand. Genomic Sci.">
        <title>Genomic Encyclopedia of Bacterial and Archaeal Type Strains, Phase III: the genomes of soil and plant-associated and newly described type strains.</title>
        <authorList>
            <person name="Whitman W.B."/>
            <person name="Woyke T."/>
            <person name="Klenk H.P."/>
            <person name="Zhou Y."/>
            <person name="Lilburn T.G."/>
            <person name="Beck B.J."/>
            <person name="De Vos P."/>
            <person name="Vandamme P."/>
            <person name="Eisen J.A."/>
            <person name="Garrity G."/>
            <person name="Hugenholtz P."/>
            <person name="Kyrpides N.C."/>
        </authorList>
    </citation>
    <scope>NUCLEOTIDE SEQUENCE [LARGE SCALE GENOMIC DNA]</scope>
    <source>
        <strain evidence="4 5">CV2</strain>
    </source>
</reference>
<evidence type="ECO:0000259" key="3">
    <source>
        <dbReference type="Pfam" id="PF04235"/>
    </source>
</evidence>
<evidence type="ECO:0000313" key="5">
    <source>
        <dbReference type="Proteomes" id="UP000293519"/>
    </source>
</evidence>
<feature type="region of interest" description="Disordered" evidence="1">
    <location>
        <begin position="1"/>
        <end position="20"/>
    </location>
</feature>
<feature type="compositionally biased region" description="Basic and acidic residues" evidence="1">
    <location>
        <begin position="393"/>
        <end position="402"/>
    </location>
</feature>
<feature type="transmembrane region" description="Helical" evidence="2">
    <location>
        <begin position="224"/>
        <end position="247"/>
    </location>
</feature>
<dbReference type="PANTHER" id="PTHR30590:SF3">
    <property type="entry name" value="HYPOTHETICAL MEMBRANE SPANNING PROTEIN"/>
    <property type="match status" value="1"/>
</dbReference>
<keyword evidence="2" id="KW-0812">Transmembrane</keyword>
<dbReference type="RefSeq" id="WP_130484301.1">
    <property type="nucleotide sequence ID" value="NZ_SGWW01000001.1"/>
</dbReference>
<feature type="transmembrane region" description="Helical" evidence="2">
    <location>
        <begin position="259"/>
        <end position="277"/>
    </location>
</feature>
<keyword evidence="2" id="KW-0472">Membrane</keyword>
<proteinExistence type="predicted"/>
<dbReference type="InterPro" id="IPR052529">
    <property type="entry name" value="Bact_Transport_Assoc"/>
</dbReference>
<evidence type="ECO:0000313" key="4">
    <source>
        <dbReference type="EMBL" id="RZS59192.1"/>
    </source>
</evidence>
<dbReference type="PANTHER" id="PTHR30590">
    <property type="entry name" value="INNER MEMBRANE PROTEIN"/>
    <property type="match status" value="1"/>
</dbReference>
<keyword evidence="2" id="KW-1133">Transmembrane helix</keyword>
<dbReference type="EMBL" id="SGWW01000001">
    <property type="protein sequence ID" value="RZS59192.1"/>
    <property type="molecule type" value="Genomic_DNA"/>
</dbReference>
<feature type="transmembrane region" description="Helical" evidence="2">
    <location>
        <begin position="116"/>
        <end position="135"/>
    </location>
</feature>
<dbReference type="AlphaFoldDB" id="A0A4Q7LXL5"/>
<evidence type="ECO:0000256" key="2">
    <source>
        <dbReference type="SAM" id="Phobius"/>
    </source>
</evidence>
<gene>
    <name evidence="4" type="ORF">EV141_0410</name>
</gene>
<protein>
    <submittedName>
        <fullName evidence="4">Putative membrane protein YeiB</fullName>
    </submittedName>
</protein>
<feature type="domain" description="DUF418" evidence="3">
    <location>
        <begin position="216"/>
        <end position="367"/>
    </location>
</feature>
<accession>A0A4Q7LXL5</accession>
<feature type="transmembrane region" description="Helical" evidence="2">
    <location>
        <begin position="195"/>
        <end position="212"/>
    </location>
</feature>
<sequence>MTDAPATTASDRSAPPARAPQRHVGIDAARGLAIVGMIAAHVIPRFSDAELIVDGRPSILFAVLAGLSLGLLTPTRAAATPGDARAARRGARAALATRALLLMVLGLWLWTLPTNIAIILDAYGLMFLLMVPLLFANRVVLAVVGAGVLALGPLLVSLTEPLPPFSVFSGASPIDRAADLVRDPVVVLADAFLTGYYPALLWLPLLCAGLIATRSDLTSTMTRLLMVTLGLAASLVGYGAAVFLPSVSAEAHAVTPAELLGSGGLAIAIIGGALLLLDSPGSFARASRIVLAPLIAIGRMPLTVYTLHVLLIALATEAFGIGPAGAYASPDGWWMLAALLVISAAVALIAMRRGARGPLELALARVTAAVAAPRRRRDAGAGPGTGTGTDARTGADARTVAD</sequence>
<feature type="transmembrane region" description="Helical" evidence="2">
    <location>
        <begin position="91"/>
        <end position="110"/>
    </location>
</feature>
<comment type="caution">
    <text evidence="4">The sequence shown here is derived from an EMBL/GenBank/DDBJ whole genome shotgun (WGS) entry which is preliminary data.</text>
</comment>
<dbReference type="InterPro" id="IPR007349">
    <property type="entry name" value="DUF418"/>
</dbReference>
<dbReference type="Pfam" id="PF04235">
    <property type="entry name" value="DUF418"/>
    <property type="match status" value="1"/>
</dbReference>